<proteinExistence type="predicted"/>
<reference evidence="2" key="2">
    <citation type="submission" date="2024-10" db="UniProtKB">
        <authorList>
            <consortium name="EnsemblProtists"/>
        </authorList>
    </citation>
    <scope>IDENTIFICATION</scope>
</reference>
<dbReference type="Proteomes" id="UP000013827">
    <property type="component" value="Unassembled WGS sequence"/>
</dbReference>
<dbReference type="EnsemblProtists" id="EOD08560">
    <property type="protein sequence ID" value="EOD08560"/>
    <property type="gene ID" value="EMIHUDRAFT_105946"/>
</dbReference>
<dbReference type="HOGENOM" id="CLU_2042461_0_0_1"/>
<dbReference type="RefSeq" id="XP_005760989.1">
    <property type="nucleotide sequence ID" value="XM_005760932.1"/>
</dbReference>
<reference evidence="3" key="1">
    <citation type="journal article" date="2013" name="Nature">
        <title>Pan genome of the phytoplankton Emiliania underpins its global distribution.</title>
        <authorList>
            <person name="Read B.A."/>
            <person name="Kegel J."/>
            <person name="Klute M.J."/>
            <person name="Kuo A."/>
            <person name="Lefebvre S.C."/>
            <person name="Maumus F."/>
            <person name="Mayer C."/>
            <person name="Miller J."/>
            <person name="Monier A."/>
            <person name="Salamov A."/>
            <person name="Young J."/>
            <person name="Aguilar M."/>
            <person name="Claverie J.M."/>
            <person name="Frickenhaus S."/>
            <person name="Gonzalez K."/>
            <person name="Herman E.K."/>
            <person name="Lin Y.C."/>
            <person name="Napier J."/>
            <person name="Ogata H."/>
            <person name="Sarno A.F."/>
            <person name="Shmutz J."/>
            <person name="Schroeder D."/>
            <person name="de Vargas C."/>
            <person name="Verret F."/>
            <person name="von Dassow P."/>
            <person name="Valentin K."/>
            <person name="Van de Peer Y."/>
            <person name="Wheeler G."/>
            <person name="Dacks J.B."/>
            <person name="Delwiche C.F."/>
            <person name="Dyhrman S.T."/>
            <person name="Glockner G."/>
            <person name="John U."/>
            <person name="Richards T."/>
            <person name="Worden A.Z."/>
            <person name="Zhang X."/>
            <person name="Grigoriev I.V."/>
            <person name="Allen A.E."/>
            <person name="Bidle K."/>
            <person name="Borodovsky M."/>
            <person name="Bowler C."/>
            <person name="Brownlee C."/>
            <person name="Cock J.M."/>
            <person name="Elias M."/>
            <person name="Gladyshev V.N."/>
            <person name="Groth M."/>
            <person name="Guda C."/>
            <person name="Hadaegh A."/>
            <person name="Iglesias-Rodriguez M.D."/>
            <person name="Jenkins J."/>
            <person name="Jones B.M."/>
            <person name="Lawson T."/>
            <person name="Leese F."/>
            <person name="Lindquist E."/>
            <person name="Lobanov A."/>
            <person name="Lomsadze A."/>
            <person name="Malik S.B."/>
            <person name="Marsh M.E."/>
            <person name="Mackinder L."/>
            <person name="Mock T."/>
            <person name="Mueller-Roeber B."/>
            <person name="Pagarete A."/>
            <person name="Parker M."/>
            <person name="Probert I."/>
            <person name="Quesneville H."/>
            <person name="Raines C."/>
            <person name="Rensing S.A."/>
            <person name="Riano-Pachon D.M."/>
            <person name="Richier S."/>
            <person name="Rokitta S."/>
            <person name="Shiraiwa Y."/>
            <person name="Soanes D.M."/>
            <person name="van der Giezen M."/>
            <person name="Wahlund T.M."/>
            <person name="Williams B."/>
            <person name="Wilson W."/>
            <person name="Wolfe G."/>
            <person name="Wurch L.L."/>
        </authorList>
    </citation>
    <scope>NUCLEOTIDE SEQUENCE</scope>
</reference>
<keyword evidence="3" id="KW-1185">Reference proteome</keyword>
<dbReference type="AlphaFoldDB" id="A0A0D3J1C8"/>
<dbReference type="GeneID" id="17263461"/>
<evidence type="ECO:0000313" key="2">
    <source>
        <dbReference type="EnsemblProtists" id="EOD17313"/>
    </source>
</evidence>
<accession>A0A0D3J1C8</accession>
<dbReference type="KEGG" id="ehx:EMIHUDRAFT_105946"/>
<organism evidence="2 3">
    <name type="scientific">Emiliania huxleyi (strain CCMP1516)</name>
    <dbReference type="NCBI Taxonomy" id="280463"/>
    <lineage>
        <taxon>Eukaryota</taxon>
        <taxon>Haptista</taxon>
        <taxon>Haptophyta</taxon>
        <taxon>Prymnesiophyceae</taxon>
        <taxon>Isochrysidales</taxon>
        <taxon>Noelaerhabdaceae</taxon>
        <taxon>Emiliania</taxon>
    </lineage>
</organism>
<name>A0A0D3J1C8_EMIH1</name>
<feature type="chain" id="PRO_5044053532" evidence="1">
    <location>
        <begin position="21"/>
        <end position="121"/>
    </location>
</feature>
<dbReference type="GeneID" id="17254766"/>
<feature type="signal peptide" evidence="1">
    <location>
        <begin position="1"/>
        <end position="20"/>
    </location>
</feature>
<dbReference type="PaxDb" id="2903-EOD08560"/>
<sequence length="121" mass="12507">MPSPLLLLLGLSLTDALLLAQRSGAEVIIHGRRVSASDAVLANAGQCIEPIDPVAGGAAFFAAAALAAVGFNTQRNRDDSLREGGNVPRRRALTWLGLQTGAAFCVGPQLTNPCSNVNSLE</sequence>
<keyword evidence="1" id="KW-0732">Signal</keyword>
<protein>
    <submittedName>
        <fullName evidence="2">Uncharacterized protein</fullName>
    </submittedName>
</protein>
<evidence type="ECO:0000256" key="1">
    <source>
        <dbReference type="SAM" id="SignalP"/>
    </source>
</evidence>
<dbReference type="EnsemblProtists" id="EOD17313">
    <property type="protein sequence ID" value="EOD17313"/>
    <property type="gene ID" value="EMIHUDRAFT_118587"/>
</dbReference>
<dbReference type="RefSeq" id="XP_005769742.1">
    <property type="nucleotide sequence ID" value="XM_005769685.1"/>
</dbReference>
<dbReference type="KEGG" id="ehx:EMIHUDRAFT_118587"/>
<evidence type="ECO:0000313" key="3">
    <source>
        <dbReference type="Proteomes" id="UP000013827"/>
    </source>
</evidence>